<dbReference type="Pfam" id="PF14498">
    <property type="entry name" value="Glyco_hyd_65N_2"/>
    <property type="match status" value="1"/>
</dbReference>
<dbReference type="GO" id="GO:0004560">
    <property type="term" value="F:alpha-L-fucosidase activity"/>
    <property type="evidence" value="ECO:0007669"/>
    <property type="project" value="TreeGrafter"/>
</dbReference>
<accession>A0A399T9F3</accession>
<sequence>MKLILIAFIAVSLFSCSPKKAFGKNETHTLVFHELASTWDEGMPLGNGMVGALVWQKNGKMRFSLDRADLWDLRPMEGMDFKKWNYASVYQHWERDNYDVVIKEFDSAYSKVAAPSKIPGGALEFDIEALGKVKTVRLDIETATCVVEWENKAKLTTFVHAEKPLGWYKFENLPEHIAIELISPAYNRKNEESHTSQSRNDLDELGYDQGQIIKNDYSYTYNQKGWGDFVYQIHTSWKEEGNKLVGCWSVSSENKDWEKLPKASEVVKNELKLGYESSVKKHKDWWANYWSKSVVEIPDSLLQKQYNLEMYKFGAAARSNTPPISLQAVWTADHGKLPPWKGDFHHDLNTQLSYWPAYAGNYLELEEGFLNWMWRHRSTFKDYTKTYFGVEGLNVPGVTTLEGDPMGGWIQYSYSPTVSAWLAHHFYLHWKYSMDREFLKTRTYPWIKDVAVFLDNLTIKTDKGKRKLLLSSSPEIYNNSKKAWFSQTTNYDLALIRWTYEKAAELARELKLENEAAKWEQILSECPTLAIDPETGLMFAPGFPYDESHRHFSHQMAYHPLGLFDISKGDEQREVIENTLVALEKEGSSQWVGYSFSWMGNLYARAFEGDKAAEVLRTFSQCFCLKNSFHVNGDQCKAGHSDFIYRPFTLEGNFAFASAIQEMLLQSHSGVIRVFPAIPQDWKDCSFDKLRGYGAFVISANKENGFIQNVKIFSEKGGVVRMQNPFSGKFEIDRDYQLEGENIVIEMQEGEIVNIKSIN</sequence>
<name>A0A399T9F3_9BACT</name>
<dbReference type="InterPro" id="IPR049053">
    <property type="entry name" value="AFCA-like_C"/>
</dbReference>
<dbReference type="AlphaFoldDB" id="A0A399T9F3"/>
<feature type="domain" description="Glycosyl hydrolase family 95 catalytic" evidence="4">
    <location>
        <begin position="296"/>
        <end position="664"/>
    </location>
</feature>
<protein>
    <recommendedName>
        <fullName evidence="7">Glycosyl hydrolase family 95 N-terminal domain-containing protein</fullName>
    </recommendedName>
</protein>
<comment type="caution">
    <text evidence="5">The sequence shown here is derived from an EMBL/GenBank/DDBJ whole genome shotgun (WGS) entry which is preliminary data.</text>
</comment>
<evidence type="ECO:0000259" key="4">
    <source>
        <dbReference type="Pfam" id="PF22124"/>
    </source>
</evidence>
<dbReference type="PROSITE" id="PS51257">
    <property type="entry name" value="PROKAR_LIPOPROTEIN"/>
    <property type="match status" value="1"/>
</dbReference>
<gene>
    <name evidence="5" type="ORF">D1614_02695</name>
</gene>
<proteinExistence type="predicted"/>
<evidence type="ECO:0000313" key="6">
    <source>
        <dbReference type="Proteomes" id="UP000265926"/>
    </source>
</evidence>
<organism evidence="5 6">
    <name type="scientific">Maribellus luteus</name>
    <dbReference type="NCBI Taxonomy" id="2305463"/>
    <lineage>
        <taxon>Bacteria</taxon>
        <taxon>Pseudomonadati</taxon>
        <taxon>Bacteroidota</taxon>
        <taxon>Bacteroidia</taxon>
        <taxon>Marinilabiliales</taxon>
        <taxon>Prolixibacteraceae</taxon>
        <taxon>Maribellus</taxon>
    </lineage>
</organism>
<dbReference type="Proteomes" id="UP000265926">
    <property type="component" value="Unassembled WGS sequence"/>
</dbReference>
<dbReference type="PANTHER" id="PTHR31084">
    <property type="entry name" value="ALPHA-L-FUCOSIDASE 2"/>
    <property type="match status" value="1"/>
</dbReference>
<keyword evidence="6" id="KW-1185">Reference proteome</keyword>
<dbReference type="Pfam" id="PF21307">
    <property type="entry name" value="Glyco_hydro_95_C"/>
    <property type="match status" value="1"/>
</dbReference>
<feature type="signal peptide" evidence="1">
    <location>
        <begin position="1"/>
        <end position="21"/>
    </location>
</feature>
<feature type="domain" description="Glycosyl hydrolase family 95 N-terminal" evidence="2">
    <location>
        <begin position="31"/>
        <end position="163"/>
    </location>
</feature>
<dbReference type="InterPro" id="IPR008928">
    <property type="entry name" value="6-hairpin_glycosidase_sf"/>
</dbReference>
<evidence type="ECO:0000313" key="5">
    <source>
        <dbReference type="EMBL" id="RIJ50847.1"/>
    </source>
</evidence>
<evidence type="ECO:0000256" key="1">
    <source>
        <dbReference type="SAM" id="SignalP"/>
    </source>
</evidence>
<dbReference type="InterPro" id="IPR054363">
    <property type="entry name" value="GH95_cat"/>
</dbReference>
<dbReference type="OrthoDB" id="9802600at2"/>
<evidence type="ECO:0000259" key="2">
    <source>
        <dbReference type="Pfam" id="PF14498"/>
    </source>
</evidence>
<reference evidence="5 6" key="1">
    <citation type="submission" date="2018-08" db="EMBL/GenBank/DDBJ databases">
        <title>Pallidiluteibacterium maritimus gen. nov., sp. nov., isolated from coastal sediment.</title>
        <authorList>
            <person name="Zhou L.Y."/>
        </authorList>
    </citation>
    <scope>NUCLEOTIDE SEQUENCE [LARGE SCALE GENOMIC DNA]</scope>
    <source>
        <strain evidence="5 6">XSD2</strain>
    </source>
</reference>
<feature type="domain" description="Alpha fucosidase A-like C-terminal" evidence="3">
    <location>
        <begin position="666"/>
        <end position="733"/>
    </location>
</feature>
<dbReference type="Pfam" id="PF22124">
    <property type="entry name" value="Glyco_hydro_95_cat"/>
    <property type="match status" value="1"/>
</dbReference>
<dbReference type="EMBL" id="QWGR01000001">
    <property type="protein sequence ID" value="RIJ50847.1"/>
    <property type="molecule type" value="Genomic_DNA"/>
</dbReference>
<dbReference type="PANTHER" id="PTHR31084:SF19">
    <property type="entry name" value="GLYCOSYL HYDROLASE FAMILY 95 N-TERMINAL DOMAIN-CONTAINING PROTEIN"/>
    <property type="match status" value="1"/>
</dbReference>
<dbReference type="InterPro" id="IPR012341">
    <property type="entry name" value="6hp_glycosidase-like_sf"/>
</dbReference>
<dbReference type="InterPro" id="IPR027414">
    <property type="entry name" value="GH95_N_dom"/>
</dbReference>
<feature type="chain" id="PRO_5017310162" description="Glycosyl hydrolase family 95 N-terminal domain-containing protein" evidence="1">
    <location>
        <begin position="22"/>
        <end position="759"/>
    </location>
</feature>
<keyword evidence="1" id="KW-0732">Signal</keyword>
<evidence type="ECO:0008006" key="7">
    <source>
        <dbReference type="Google" id="ProtNLM"/>
    </source>
</evidence>
<dbReference type="SUPFAM" id="SSF48208">
    <property type="entry name" value="Six-hairpin glycosidases"/>
    <property type="match status" value="1"/>
</dbReference>
<dbReference type="GO" id="GO:0005975">
    <property type="term" value="P:carbohydrate metabolic process"/>
    <property type="evidence" value="ECO:0007669"/>
    <property type="project" value="InterPro"/>
</dbReference>
<evidence type="ECO:0000259" key="3">
    <source>
        <dbReference type="Pfam" id="PF21307"/>
    </source>
</evidence>
<dbReference type="Gene3D" id="1.50.10.10">
    <property type="match status" value="1"/>
</dbReference>